<evidence type="ECO:0000256" key="1">
    <source>
        <dbReference type="ARBA" id="ARBA00023172"/>
    </source>
</evidence>
<dbReference type="RefSeq" id="WP_321560941.1">
    <property type="nucleotide sequence ID" value="NZ_CP139558.1"/>
</dbReference>
<keyword evidence="1" id="KW-0233">DNA recombination</keyword>
<reference evidence="3 4" key="1">
    <citation type="submission" date="2023-11" db="EMBL/GenBank/DDBJ databases">
        <title>Analysis of the Genomes of Mucilaginibacter gossypii cycad 4 and M. sabulilitoris SNA2: microbes with the potential for plant growth promotion.</title>
        <authorList>
            <person name="Hirsch A.M."/>
            <person name="Humm E."/>
            <person name="Rubbi M."/>
            <person name="Del Vecchio G."/>
            <person name="Ha S.M."/>
            <person name="Pellegrini M."/>
            <person name="Gunsalus R.P."/>
        </authorList>
    </citation>
    <scope>NUCLEOTIDE SEQUENCE [LARGE SCALE GENOMIC DNA]</scope>
    <source>
        <strain evidence="3 4">SNA2</strain>
    </source>
</reference>
<dbReference type="InterPro" id="IPR002104">
    <property type="entry name" value="Integrase_catalytic"/>
</dbReference>
<organism evidence="3 4">
    <name type="scientific">Mucilaginibacter sabulilitoris</name>
    <dbReference type="NCBI Taxonomy" id="1173583"/>
    <lineage>
        <taxon>Bacteria</taxon>
        <taxon>Pseudomonadati</taxon>
        <taxon>Bacteroidota</taxon>
        <taxon>Sphingobacteriia</taxon>
        <taxon>Sphingobacteriales</taxon>
        <taxon>Sphingobacteriaceae</taxon>
        <taxon>Mucilaginibacter</taxon>
    </lineage>
</organism>
<feature type="domain" description="Tyr recombinase" evidence="2">
    <location>
        <begin position="195"/>
        <end position="388"/>
    </location>
</feature>
<dbReference type="Pfam" id="PF00589">
    <property type="entry name" value="Phage_integrase"/>
    <property type="match status" value="1"/>
</dbReference>
<dbReference type="InterPro" id="IPR011010">
    <property type="entry name" value="DNA_brk_join_enz"/>
</dbReference>
<evidence type="ECO:0000313" key="4">
    <source>
        <dbReference type="Proteomes" id="UP001324380"/>
    </source>
</evidence>
<dbReference type="InterPro" id="IPR050090">
    <property type="entry name" value="Tyrosine_recombinase_XerCD"/>
</dbReference>
<keyword evidence="4" id="KW-1185">Reference proteome</keyword>
<dbReference type="InterPro" id="IPR035386">
    <property type="entry name" value="Arm-DNA-bind_5"/>
</dbReference>
<dbReference type="Proteomes" id="UP001324380">
    <property type="component" value="Chromosome"/>
</dbReference>
<dbReference type="Pfam" id="PF17293">
    <property type="entry name" value="Arm-DNA-bind_5"/>
    <property type="match status" value="1"/>
</dbReference>
<dbReference type="EMBL" id="CP139558">
    <property type="protein sequence ID" value="WPU91775.1"/>
    <property type="molecule type" value="Genomic_DNA"/>
</dbReference>
<dbReference type="PANTHER" id="PTHR30349">
    <property type="entry name" value="PHAGE INTEGRASE-RELATED"/>
    <property type="match status" value="1"/>
</dbReference>
<dbReference type="SUPFAM" id="SSF56349">
    <property type="entry name" value="DNA breaking-rejoining enzymes"/>
    <property type="match status" value="1"/>
</dbReference>
<name>A0ABZ0TJR0_9SPHI</name>
<protein>
    <submittedName>
        <fullName evidence="3">Tyrosine-type recombinase/integrase</fullName>
    </submittedName>
</protein>
<evidence type="ECO:0000259" key="2">
    <source>
        <dbReference type="PROSITE" id="PS51898"/>
    </source>
</evidence>
<dbReference type="Gene3D" id="1.10.443.10">
    <property type="entry name" value="Intergrase catalytic core"/>
    <property type="match status" value="1"/>
</dbReference>
<dbReference type="InterPro" id="IPR013762">
    <property type="entry name" value="Integrase-like_cat_sf"/>
</dbReference>
<accession>A0ABZ0TJR0</accession>
<dbReference type="PROSITE" id="PS51898">
    <property type="entry name" value="TYR_RECOMBINASE"/>
    <property type="match status" value="1"/>
</dbReference>
<sequence length="392" mass="45235">MKQISLKVLLYTQKTYSDGTHPIILQYILNRKVKRKVIARCHPHQWDSKKNQVKGKGANTARINHFINSEYVKAEHDLYDIKSGDKTVSSIFKDKTGLTLQDSFDAELLRLESEFKSGYYDKMLAIQKQIPDKSILVSDIDERWFEKMIASMTKLGNNGATIKKKIKLIRGMIGRYSAIGITKEIKAVTVPTQKPLKQKLSSEEFGRLSELKLPENDLLTATRDLFVLQVYLRGIRVGDLLQAYSDDFKDDKFTYKANKTDKPMAIKLITPAISIIDIYRGKHSRLFPFFTWVYDKKKSKFENERARLKHKEACTTIVNRYLKVLAVMADIKKPLSSHIARHTFARMAIDKINNPMITMDLLNHSSLKDHQQYLNDIRKEDELNKAADDIFG</sequence>
<proteinExistence type="predicted"/>
<dbReference type="PANTHER" id="PTHR30349:SF64">
    <property type="entry name" value="PROPHAGE INTEGRASE INTD-RELATED"/>
    <property type="match status" value="1"/>
</dbReference>
<gene>
    <name evidence="3" type="ORF">SNE25_20880</name>
</gene>
<evidence type="ECO:0000313" key="3">
    <source>
        <dbReference type="EMBL" id="WPU91775.1"/>
    </source>
</evidence>